<evidence type="ECO:0000313" key="4">
    <source>
        <dbReference type="EMBL" id="TKA27377.1"/>
    </source>
</evidence>
<keyword evidence="2" id="KW-0812">Transmembrane</keyword>
<reference evidence="4 5" key="1">
    <citation type="submission" date="2017-03" db="EMBL/GenBank/DDBJ databases">
        <title>Genomes of endolithic fungi from Antarctica.</title>
        <authorList>
            <person name="Coleine C."/>
            <person name="Masonjones S."/>
            <person name="Stajich J.E."/>
        </authorList>
    </citation>
    <scope>NUCLEOTIDE SEQUENCE [LARGE SCALE GENOMIC DNA]</scope>
    <source>
        <strain evidence="4 5">CCFEE 6315</strain>
    </source>
</reference>
<evidence type="ECO:0000313" key="5">
    <source>
        <dbReference type="Proteomes" id="UP000308549"/>
    </source>
</evidence>
<organism evidence="4 5">
    <name type="scientific">Salinomyces thailandicus</name>
    <dbReference type="NCBI Taxonomy" id="706561"/>
    <lineage>
        <taxon>Eukaryota</taxon>
        <taxon>Fungi</taxon>
        <taxon>Dikarya</taxon>
        <taxon>Ascomycota</taxon>
        <taxon>Pezizomycotina</taxon>
        <taxon>Dothideomycetes</taxon>
        <taxon>Dothideomycetidae</taxon>
        <taxon>Mycosphaerellales</taxon>
        <taxon>Teratosphaeriaceae</taxon>
        <taxon>Salinomyces</taxon>
    </lineage>
</organism>
<keyword evidence="3" id="KW-0732">Signal</keyword>
<comment type="caution">
    <text evidence="4">The sequence shown here is derived from an EMBL/GenBank/DDBJ whole genome shotgun (WGS) entry which is preliminary data.</text>
</comment>
<name>A0A4U0TY87_9PEZI</name>
<feature type="signal peptide" evidence="3">
    <location>
        <begin position="1"/>
        <end position="18"/>
    </location>
</feature>
<accession>A0A4U0TY87</accession>
<keyword evidence="5" id="KW-1185">Reference proteome</keyword>
<feature type="compositionally biased region" description="Low complexity" evidence="1">
    <location>
        <begin position="51"/>
        <end position="74"/>
    </location>
</feature>
<evidence type="ECO:0000256" key="3">
    <source>
        <dbReference type="SAM" id="SignalP"/>
    </source>
</evidence>
<gene>
    <name evidence="4" type="ORF">B0A50_04989</name>
</gene>
<dbReference type="AlphaFoldDB" id="A0A4U0TY87"/>
<keyword evidence="2" id="KW-1133">Transmembrane helix</keyword>
<evidence type="ECO:0000256" key="1">
    <source>
        <dbReference type="SAM" id="MobiDB-lite"/>
    </source>
</evidence>
<protein>
    <submittedName>
        <fullName evidence="4">Uncharacterized protein</fullName>
    </submittedName>
</protein>
<sequence>MRSLSFLLPFFLASGATAWVRTVTEYVTTETSTASHAATPTASDVQIHALSESTSPTSPATSTEASAGTETSSGIDTSASASPLPQTTSTIESLSSSTTAASAVAALASQSSSYDSYSNGGDDTSGSAIDTDAAASGTGSSFSLSEGGMIAIIVVVVVVAIFGIASTVLFVVAKRRQWNVRASIAHASRLLTGRFGHPDRRTPGPGNRRTTVNAGRLGGDVRAVPPPSYKRGARVQVVDIEKGPLANRAPRIDKPKENTWVQRLWGNDWK</sequence>
<feature type="region of interest" description="Disordered" evidence="1">
    <location>
        <begin position="195"/>
        <end position="225"/>
    </location>
</feature>
<feature type="region of interest" description="Disordered" evidence="1">
    <location>
        <begin position="51"/>
        <end position="92"/>
    </location>
</feature>
<dbReference type="Proteomes" id="UP000308549">
    <property type="component" value="Unassembled WGS sequence"/>
</dbReference>
<keyword evidence="2" id="KW-0472">Membrane</keyword>
<dbReference type="OrthoDB" id="5425637at2759"/>
<dbReference type="EMBL" id="NAJL01000023">
    <property type="protein sequence ID" value="TKA27377.1"/>
    <property type="molecule type" value="Genomic_DNA"/>
</dbReference>
<feature type="compositionally biased region" description="Polar residues" evidence="1">
    <location>
        <begin position="75"/>
        <end position="86"/>
    </location>
</feature>
<feature type="chain" id="PRO_5020595670" evidence="3">
    <location>
        <begin position="19"/>
        <end position="270"/>
    </location>
</feature>
<feature type="transmembrane region" description="Helical" evidence="2">
    <location>
        <begin position="149"/>
        <end position="173"/>
    </location>
</feature>
<proteinExistence type="predicted"/>
<evidence type="ECO:0000256" key="2">
    <source>
        <dbReference type="SAM" id="Phobius"/>
    </source>
</evidence>